<feature type="non-terminal residue" evidence="1">
    <location>
        <position position="50"/>
    </location>
</feature>
<dbReference type="OrthoDB" id="2436459at2759"/>
<keyword evidence="2" id="KW-1185">Reference proteome</keyword>
<protein>
    <submittedName>
        <fullName evidence="1">2809_t:CDS:1</fullName>
    </submittedName>
</protein>
<evidence type="ECO:0000313" key="2">
    <source>
        <dbReference type="Proteomes" id="UP001153678"/>
    </source>
</evidence>
<comment type="caution">
    <text evidence="1">The sequence shown here is derived from an EMBL/GenBank/DDBJ whole genome shotgun (WGS) entry which is preliminary data.</text>
</comment>
<dbReference type="Proteomes" id="UP001153678">
    <property type="component" value="Unassembled WGS sequence"/>
</dbReference>
<dbReference type="AlphaFoldDB" id="A0A9W4SM34"/>
<name>A0A9W4SM34_9GLOM</name>
<reference evidence="1" key="1">
    <citation type="submission" date="2022-08" db="EMBL/GenBank/DDBJ databases">
        <authorList>
            <person name="Kallberg Y."/>
            <person name="Tangrot J."/>
            <person name="Rosling A."/>
        </authorList>
    </citation>
    <scope>NUCLEOTIDE SEQUENCE</scope>
    <source>
        <strain evidence="1">Wild A</strain>
    </source>
</reference>
<dbReference type="EMBL" id="CAMKVN010001309">
    <property type="protein sequence ID" value="CAI2175103.1"/>
    <property type="molecule type" value="Genomic_DNA"/>
</dbReference>
<evidence type="ECO:0000313" key="1">
    <source>
        <dbReference type="EMBL" id="CAI2175103.1"/>
    </source>
</evidence>
<proteinExistence type="predicted"/>
<organism evidence="1 2">
    <name type="scientific">Funneliformis geosporum</name>
    <dbReference type="NCBI Taxonomy" id="1117311"/>
    <lineage>
        <taxon>Eukaryota</taxon>
        <taxon>Fungi</taxon>
        <taxon>Fungi incertae sedis</taxon>
        <taxon>Mucoromycota</taxon>
        <taxon>Glomeromycotina</taxon>
        <taxon>Glomeromycetes</taxon>
        <taxon>Glomerales</taxon>
        <taxon>Glomeraceae</taxon>
        <taxon>Funneliformis</taxon>
    </lineage>
</organism>
<sequence>GLTSHLQPLNVLINKSFKVKMRKNYNDWISESVKELTPAGRIKRLSYKLL</sequence>
<accession>A0A9W4SM34</accession>
<gene>
    <name evidence="1" type="ORF">FWILDA_LOCUS6925</name>
</gene>